<keyword evidence="1" id="KW-0812">Transmembrane</keyword>
<keyword evidence="1" id="KW-0472">Membrane</keyword>
<dbReference type="RefSeq" id="WP_097645066.1">
    <property type="nucleotide sequence ID" value="NZ_NQWI01000089.1"/>
</dbReference>
<dbReference type="Proteomes" id="UP000220527">
    <property type="component" value="Unassembled WGS sequence"/>
</dbReference>
<sequence>MNLERDALAEAALRFSEAIQSERASTLDALASERQATLQIIQALRNEANRRSKNSSTRFTLGLLLGSAVGAGAIYLINQRTSEELRLGLVADSSKPSGPPLRERLRSAIEAGKRAAATHEQTLWDEYRRHLAERAKPPPPPQDDLLF</sequence>
<gene>
    <name evidence="2" type="ORF">CJ255_15805</name>
</gene>
<reference evidence="3" key="1">
    <citation type="submission" date="2017-08" db="EMBL/GenBank/DDBJ databases">
        <authorList>
            <person name="Grouzdev D.S."/>
            <person name="Gaisin V.A."/>
            <person name="Rysina M.S."/>
            <person name="Gorlenko V.M."/>
        </authorList>
    </citation>
    <scope>NUCLEOTIDE SEQUENCE [LARGE SCALE GENOMIC DNA]</scope>
    <source>
        <strain evidence="3">Kir15-3F</strain>
    </source>
</reference>
<accession>A0A2A6RGC4</accession>
<comment type="caution">
    <text evidence="2">The sequence shown here is derived from an EMBL/GenBank/DDBJ whole genome shotgun (WGS) entry which is preliminary data.</text>
</comment>
<evidence type="ECO:0000256" key="1">
    <source>
        <dbReference type="SAM" id="Phobius"/>
    </source>
</evidence>
<keyword evidence="3" id="KW-1185">Reference proteome</keyword>
<protein>
    <submittedName>
        <fullName evidence="2">Uncharacterized protein</fullName>
    </submittedName>
</protein>
<evidence type="ECO:0000313" key="3">
    <source>
        <dbReference type="Proteomes" id="UP000220527"/>
    </source>
</evidence>
<dbReference type="EMBL" id="NQWI01000089">
    <property type="protein sequence ID" value="PDW02072.1"/>
    <property type="molecule type" value="Genomic_DNA"/>
</dbReference>
<feature type="transmembrane region" description="Helical" evidence="1">
    <location>
        <begin position="59"/>
        <end position="77"/>
    </location>
</feature>
<proteinExistence type="predicted"/>
<organism evidence="2 3">
    <name type="scientific">Candidatus Viridilinea mediisalina</name>
    <dbReference type="NCBI Taxonomy" id="2024553"/>
    <lineage>
        <taxon>Bacteria</taxon>
        <taxon>Bacillati</taxon>
        <taxon>Chloroflexota</taxon>
        <taxon>Chloroflexia</taxon>
        <taxon>Chloroflexales</taxon>
        <taxon>Chloroflexineae</taxon>
        <taxon>Oscillochloridaceae</taxon>
        <taxon>Candidatus Viridilinea</taxon>
    </lineage>
</organism>
<keyword evidence="1" id="KW-1133">Transmembrane helix</keyword>
<dbReference type="OrthoDB" id="158914at2"/>
<dbReference type="AlphaFoldDB" id="A0A2A6RGC4"/>
<name>A0A2A6RGC4_9CHLR</name>
<evidence type="ECO:0000313" key="2">
    <source>
        <dbReference type="EMBL" id="PDW02072.1"/>
    </source>
</evidence>